<keyword evidence="3" id="KW-0408">Iron</keyword>
<dbReference type="InterPro" id="IPR017896">
    <property type="entry name" value="4Fe4S_Fe-S-bd"/>
</dbReference>
<reference evidence="6" key="1">
    <citation type="submission" date="2019-10" db="EMBL/GenBank/DDBJ databases">
        <authorList>
            <person name="Ross D.E."/>
            <person name="Gulliver D."/>
        </authorList>
    </citation>
    <scope>NUCLEOTIDE SEQUENCE</scope>
    <source>
        <strain evidence="6">DER-2019</strain>
    </source>
</reference>
<comment type="caution">
    <text evidence="6">The sequence shown here is derived from an EMBL/GenBank/DDBJ whole genome shotgun (WGS) entry which is preliminary data.</text>
</comment>
<sequence>MSESTFMGVERDRIDWSPRIDFSKCNDCMDCVEFCPHQVFEVNENEKPKLKVKNPNNCVVFCRACGKTCGLDAITFPDKPETTKMIKAIRKAEKEAASDE</sequence>
<dbReference type="InterPro" id="IPR050572">
    <property type="entry name" value="Fe-S_Ferredoxin"/>
</dbReference>
<keyword evidence="1" id="KW-0004">4Fe-4S</keyword>
<protein>
    <submittedName>
        <fullName evidence="6">Ferredoxin family protein</fullName>
    </submittedName>
</protein>
<keyword evidence="4" id="KW-0411">Iron-sulfur</keyword>
<dbReference type="InterPro" id="IPR017900">
    <property type="entry name" value="4Fe4S_Fe_S_CS"/>
</dbReference>
<dbReference type="GO" id="GO:0046872">
    <property type="term" value="F:metal ion binding"/>
    <property type="evidence" value="ECO:0007669"/>
    <property type="project" value="UniProtKB-KW"/>
</dbReference>
<dbReference type="RefSeq" id="WP_148566543.1">
    <property type="nucleotide sequence ID" value="NZ_RXYA01000004.1"/>
</dbReference>
<evidence type="ECO:0000256" key="1">
    <source>
        <dbReference type="ARBA" id="ARBA00022485"/>
    </source>
</evidence>
<dbReference type="PANTHER" id="PTHR43687:SF1">
    <property type="entry name" value="FERREDOXIN III"/>
    <property type="match status" value="1"/>
</dbReference>
<dbReference type="OrthoDB" id="9807879at2"/>
<dbReference type="PROSITE" id="PS51379">
    <property type="entry name" value="4FE4S_FER_2"/>
    <property type="match status" value="2"/>
</dbReference>
<name>A0A923HQZ5_9FIRM</name>
<dbReference type="SUPFAM" id="SSF54862">
    <property type="entry name" value="4Fe-4S ferredoxins"/>
    <property type="match status" value="1"/>
</dbReference>
<dbReference type="Gene3D" id="3.30.70.20">
    <property type="match status" value="1"/>
</dbReference>
<feature type="domain" description="4Fe-4S ferredoxin-type" evidence="5">
    <location>
        <begin position="16"/>
        <end position="45"/>
    </location>
</feature>
<evidence type="ECO:0000313" key="7">
    <source>
        <dbReference type="Proteomes" id="UP000616595"/>
    </source>
</evidence>
<dbReference type="PROSITE" id="PS00198">
    <property type="entry name" value="4FE4S_FER_1"/>
    <property type="match status" value="1"/>
</dbReference>
<dbReference type="Pfam" id="PF12837">
    <property type="entry name" value="Fer4_6"/>
    <property type="match status" value="1"/>
</dbReference>
<dbReference type="Proteomes" id="UP000616595">
    <property type="component" value="Unassembled WGS sequence"/>
</dbReference>
<dbReference type="EMBL" id="WJBD01000002">
    <property type="protein sequence ID" value="MBC3887108.1"/>
    <property type="molecule type" value="Genomic_DNA"/>
</dbReference>
<keyword evidence="2" id="KW-0479">Metal-binding</keyword>
<accession>A0A923HQZ5</accession>
<dbReference type="PANTHER" id="PTHR43687">
    <property type="entry name" value="ADENYLYLSULFATE REDUCTASE, BETA SUBUNIT"/>
    <property type="match status" value="1"/>
</dbReference>
<reference evidence="6" key="2">
    <citation type="submission" date="2020-10" db="EMBL/GenBank/DDBJ databases">
        <title>Comparative genomics of the Acetobacterium genus.</title>
        <authorList>
            <person name="Marshall C."/>
            <person name="May H."/>
            <person name="Norman S."/>
        </authorList>
    </citation>
    <scope>NUCLEOTIDE SEQUENCE</scope>
    <source>
        <strain evidence="6">DER-2019</strain>
    </source>
</reference>
<evidence type="ECO:0000313" key="6">
    <source>
        <dbReference type="EMBL" id="MBC3887108.1"/>
    </source>
</evidence>
<proteinExistence type="predicted"/>
<evidence type="ECO:0000259" key="5">
    <source>
        <dbReference type="PROSITE" id="PS51379"/>
    </source>
</evidence>
<feature type="domain" description="4Fe-4S ferredoxin-type" evidence="5">
    <location>
        <begin position="48"/>
        <end position="79"/>
    </location>
</feature>
<evidence type="ECO:0000256" key="4">
    <source>
        <dbReference type="ARBA" id="ARBA00023014"/>
    </source>
</evidence>
<organism evidence="6 7">
    <name type="scientific">Acetobacterium paludosum</name>
    <dbReference type="NCBI Taxonomy" id="52693"/>
    <lineage>
        <taxon>Bacteria</taxon>
        <taxon>Bacillati</taxon>
        <taxon>Bacillota</taxon>
        <taxon>Clostridia</taxon>
        <taxon>Eubacteriales</taxon>
        <taxon>Eubacteriaceae</taxon>
        <taxon>Acetobacterium</taxon>
    </lineage>
</organism>
<gene>
    <name evidence="6" type="ORF">GH810_02135</name>
</gene>
<evidence type="ECO:0000256" key="2">
    <source>
        <dbReference type="ARBA" id="ARBA00022723"/>
    </source>
</evidence>
<dbReference type="GO" id="GO:0051539">
    <property type="term" value="F:4 iron, 4 sulfur cluster binding"/>
    <property type="evidence" value="ECO:0007669"/>
    <property type="project" value="UniProtKB-KW"/>
</dbReference>
<dbReference type="AlphaFoldDB" id="A0A923HQZ5"/>
<evidence type="ECO:0000256" key="3">
    <source>
        <dbReference type="ARBA" id="ARBA00023004"/>
    </source>
</evidence>
<keyword evidence="7" id="KW-1185">Reference proteome</keyword>